<dbReference type="SUPFAM" id="SSF51905">
    <property type="entry name" value="FAD/NAD(P)-binding domain"/>
    <property type="match status" value="1"/>
</dbReference>
<dbReference type="SUPFAM" id="SSF51230">
    <property type="entry name" value="Single hybrid motif"/>
    <property type="match status" value="1"/>
</dbReference>
<feature type="domain" description="Lipoyl-binding" evidence="9">
    <location>
        <begin position="4"/>
        <end position="78"/>
    </location>
</feature>
<keyword evidence="6" id="KW-0560">Oxidoreductase</keyword>
<dbReference type="InterPro" id="IPR036188">
    <property type="entry name" value="FAD/NAD-bd_sf"/>
</dbReference>
<dbReference type="InterPro" id="IPR011053">
    <property type="entry name" value="Single_hybrid_motif"/>
</dbReference>
<dbReference type="Gene3D" id="3.50.50.60">
    <property type="entry name" value="FAD/NAD(P)-binding domain"/>
    <property type="match status" value="1"/>
</dbReference>
<dbReference type="Gene3D" id="2.40.50.100">
    <property type="match status" value="1"/>
</dbReference>
<dbReference type="PROSITE" id="PS00076">
    <property type="entry name" value="PYRIDINE_REDOX_1"/>
    <property type="match status" value="1"/>
</dbReference>
<dbReference type="GO" id="GO:0050660">
    <property type="term" value="F:flavin adenine dinucleotide binding"/>
    <property type="evidence" value="ECO:0007669"/>
    <property type="project" value="TreeGrafter"/>
</dbReference>
<dbReference type="PROSITE" id="PS50968">
    <property type="entry name" value="BIOTINYL_LIPOYL"/>
    <property type="match status" value="1"/>
</dbReference>
<feature type="non-terminal residue" evidence="10">
    <location>
        <position position="180"/>
    </location>
</feature>
<dbReference type="InterPro" id="IPR012999">
    <property type="entry name" value="Pyr_OxRdtase_I_AS"/>
</dbReference>
<protein>
    <recommendedName>
        <fullName evidence="9">Lipoyl-binding domain-containing protein</fullName>
    </recommendedName>
</protein>
<keyword evidence="5" id="KW-0274">FAD</keyword>
<keyword evidence="8" id="KW-0676">Redox-active center</keyword>
<organism evidence="10">
    <name type="scientific">marine metagenome</name>
    <dbReference type="NCBI Taxonomy" id="408172"/>
    <lineage>
        <taxon>unclassified sequences</taxon>
        <taxon>metagenomes</taxon>
        <taxon>ecological metagenomes</taxon>
    </lineage>
</organism>
<reference evidence="10" key="1">
    <citation type="submission" date="2018-05" db="EMBL/GenBank/DDBJ databases">
        <authorList>
            <person name="Lanie J.A."/>
            <person name="Ng W.-L."/>
            <person name="Kazmierczak K.M."/>
            <person name="Andrzejewski T.M."/>
            <person name="Davidsen T.M."/>
            <person name="Wayne K.J."/>
            <person name="Tettelin H."/>
            <person name="Glass J.I."/>
            <person name="Rusch D."/>
            <person name="Podicherti R."/>
            <person name="Tsui H.-C.T."/>
            <person name="Winkler M.E."/>
        </authorList>
    </citation>
    <scope>NUCLEOTIDE SEQUENCE</scope>
</reference>
<dbReference type="EMBL" id="UINC01121526">
    <property type="protein sequence ID" value="SVC96756.1"/>
    <property type="molecule type" value="Genomic_DNA"/>
</dbReference>
<dbReference type="InterPro" id="IPR003016">
    <property type="entry name" value="2-oxoA_DH_lipoyl-BS"/>
</dbReference>
<evidence type="ECO:0000256" key="1">
    <source>
        <dbReference type="ARBA" id="ARBA00001974"/>
    </source>
</evidence>
<keyword evidence="7" id="KW-1015">Disulfide bond</keyword>
<gene>
    <name evidence="10" type="ORF">METZ01_LOCUS349610</name>
</gene>
<dbReference type="GO" id="GO:0006103">
    <property type="term" value="P:2-oxoglutarate metabolic process"/>
    <property type="evidence" value="ECO:0007669"/>
    <property type="project" value="TreeGrafter"/>
</dbReference>
<dbReference type="PANTHER" id="PTHR22912:SF160">
    <property type="entry name" value="DIHYDROLIPOYL DEHYDROGENASE"/>
    <property type="match status" value="1"/>
</dbReference>
<evidence type="ECO:0000256" key="2">
    <source>
        <dbReference type="ARBA" id="ARBA00007532"/>
    </source>
</evidence>
<evidence type="ECO:0000256" key="5">
    <source>
        <dbReference type="ARBA" id="ARBA00022827"/>
    </source>
</evidence>
<comment type="similarity">
    <text evidence="2">Belongs to the class-I pyridine nucleotide-disulfide oxidoreductase family.</text>
</comment>
<dbReference type="InterPro" id="IPR000089">
    <property type="entry name" value="Biotin_lipoyl"/>
</dbReference>
<dbReference type="InterPro" id="IPR050151">
    <property type="entry name" value="Class-I_Pyr_Nuc-Dis_Oxidored"/>
</dbReference>
<keyword evidence="3" id="KW-0285">Flavoprotein</keyword>
<evidence type="ECO:0000256" key="7">
    <source>
        <dbReference type="ARBA" id="ARBA00023157"/>
    </source>
</evidence>
<evidence type="ECO:0000259" key="9">
    <source>
        <dbReference type="PROSITE" id="PS50968"/>
    </source>
</evidence>
<evidence type="ECO:0000256" key="4">
    <source>
        <dbReference type="ARBA" id="ARBA00022823"/>
    </source>
</evidence>
<proteinExistence type="inferred from homology"/>
<dbReference type="Pfam" id="PF07992">
    <property type="entry name" value="Pyr_redox_2"/>
    <property type="match status" value="1"/>
</dbReference>
<dbReference type="Pfam" id="PF00364">
    <property type="entry name" value="Biotin_lipoyl"/>
    <property type="match status" value="1"/>
</dbReference>
<dbReference type="CDD" id="cd06849">
    <property type="entry name" value="lipoyl_domain"/>
    <property type="match status" value="1"/>
</dbReference>
<evidence type="ECO:0000256" key="8">
    <source>
        <dbReference type="ARBA" id="ARBA00023284"/>
    </source>
</evidence>
<name>A0A382RGJ5_9ZZZZ</name>
<dbReference type="PRINTS" id="PR00411">
    <property type="entry name" value="PNDRDTASEI"/>
</dbReference>
<evidence type="ECO:0000256" key="3">
    <source>
        <dbReference type="ARBA" id="ARBA00022630"/>
    </source>
</evidence>
<sequence length="180" mass="18761">MSDSITIKVPEISDSAEVDVIEVLISPGDTVSVESPLVTLESDKASMDIPSPVSGKIVNVLLQIGDRVSEGSPIALVEPLNPATQMKEPREMSATINPLPTSEVSIDDIESEANLRTAPEAADFEVDLVVIGSGPGGYTAAFRAADLGLDTVLVEKDPTLGGVCLNVGCIPSKTLLHVAR</sequence>
<evidence type="ECO:0000313" key="10">
    <source>
        <dbReference type="EMBL" id="SVC96756.1"/>
    </source>
</evidence>
<evidence type="ECO:0000256" key="6">
    <source>
        <dbReference type="ARBA" id="ARBA00023002"/>
    </source>
</evidence>
<keyword evidence="4" id="KW-0450">Lipoyl</keyword>
<comment type="cofactor">
    <cofactor evidence="1">
        <name>FAD</name>
        <dbReference type="ChEBI" id="CHEBI:57692"/>
    </cofactor>
</comment>
<accession>A0A382RGJ5</accession>
<dbReference type="PANTHER" id="PTHR22912">
    <property type="entry name" value="DISULFIDE OXIDOREDUCTASE"/>
    <property type="match status" value="1"/>
</dbReference>
<dbReference type="GO" id="GO:0004148">
    <property type="term" value="F:dihydrolipoyl dehydrogenase (NADH) activity"/>
    <property type="evidence" value="ECO:0007669"/>
    <property type="project" value="TreeGrafter"/>
</dbReference>
<dbReference type="AlphaFoldDB" id="A0A382RGJ5"/>
<dbReference type="InterPro" id="IPR023753">
    <property type="entry name" value="FAD/NAD-binding_dom"/>
</dbReference>
<dbReference type="PROSITE" id="PS00189">
    <property type="entry name" value="LIPOYL"/>
    <property type="match status" value="1"/>
</dbReference>